<name>A0A125W9L4_ENTFL</name>
<proteinExistence type="inferred from homology"/>
<feature type="transmembrane region" description="Helical" evidence="9">
    <location>
        <begin position="7"/>
        <end position="29"/>
    </location>
</feature>
<feature type="transmembrane region" description="Helical" evidence="9">
    <location>
        <begin position="192"/>
        <end position="210"/>
    </location>
</feature>
<dbReference type="HOGENOM" id="CLU_033405_1_0_9"/>
<feature type="transmembrane region" description="Helical" evidence="9">
    <location>
        <begin position="72"/>
        <end position="91"/>
    </location>
</feature>
<dbReference type="PANTHER" id="PTHR33451">
    <property type="entry name" value="MALATE-2H(+)/NA(+)-LACTATE ANTIPORTER"/>
    <property type="match status" value="1"/>
</dbReference>
<feature type="transmembrane region" description="Helical" evidence="9">
    <location>
        <begin position="137"/>
        <end position="163"/>
    </location>
</feature>
<feature type="transmembrane region" description="Helical" evidence="9">
    <location>
        <begin position="256"/>
        <end position="273"/>
    </location>
</feature>
<dbReference type="GO" id="GO:0005886">
    <property type="term" value="C:plasma membrane"/>
    <property type="evidence" value="ECO:0007669"/>
    <property type="project" value="UniProtKB-SubCell"/>
</dbReference>
<keyword evidence="6 9" id="KW-1133">Transmembrane helix</keyword>
<keyword evidence="7 9" id="KW-0472">Membrane</keyword>
<accession>A0A125W9L4</accession>
<evidence type="ECO:0000256" key="3">
    <source>
        <dbReference type="ARBA" id="ARBA00022449"/>
    </source>
</evidence>
<feature type="transmembrane region" description="Helical" evidence="9">
    <location>
        <begin position="433"/>
        <end position="451"/>
    </location>
</feature>
<evidence type="ECO:0000256" key="1">
    <source>
        <dbReference type="ARBA" id="ARBA00004651"/>
    </source>
</evidence>
<comment type="caution">
    <text evidence="11">The sequence shown here is derived from an EMBL/GenBank/DDBJ whole genome shotgun (WGS) entry which is preliminary data.</text>
</comment>
<dbReference type="Pfam" id="PF03553">
    <property type="entry name" value="Na_H_antiporter"/>
    <property type="match status" value="1"/>
</dbReference>
<feature type="transmembrane region" description="Helical" evidence="9">
    <location>
        <begin position="97"/>
        <end position="125"/>
    </location>
</feature>
<dbReference type="RefSeq" id="WP_002363118.1">
    <property type="nucleotide sequence ID" value="NZ_GL454414.1"/>
</dbReference>
<feature type="transmembrane region" description="Helical" evidence="9">
    <location>
        <begin position="231"/>
        <end position="250"/>
    </location>
</feature>
<organism evidence="11 12">
    <name type="scientific">Enterococcus faecalis TX4248</name>
    <dbReference type="NCBI Taxonomy" id="749495"/>
    <lineage>
        <taxon>Bacteria</taxon>
        <taxon>Bacillati</taxon>
        <taxon>Bacillota</taxon>
        <taxon>Bacilli</taxon>
        <taxon>Lactobacillales</taxon>
        <taxon>Enterococcaceae</taxon>
        <taxon>Enterococcus</taxon>
    </lineage>
</organism>
<dbReference type="NCBIfam" id="TIGR00931">
    <property type="entry name" value="antiport_nhaC"/>
    <property type="match status" value="1"/>
</dbReference>
<evidence type="ECO:0000256" key="9">
    <source>
        <dbReference type="SAM" id="Phobius"/>
    </source>
</evidence>
<dbReference type="InterPro" id="IPR004770">
    <property type="entry name" value="Na/H_antiport_NhaC"/>
</dbReference>
<dbReference type="PANTHER" id="PTHR33451:SF6">
    <property type="entry name" value="NA(+)_H(+) ANTIPORTER NHAC"/>
    <property type="match status" value="1"/>
</dbReference>
<evidence type="ECO:0000313" key="12">
    <source>
        <dbReference type="Proteomes" id="UP000004846"/>
    </source>
</evidence>
<keyword evidence="5 9" id="KW-0812">Transmembrane</keyword>
<feature type="transmembrane region" description="Helical" evidence="9">
    <location>
        <begin position="35"/>
        <end position="52"/>
    </location>
</feature>
<evidence type="ECO:0000256" key="2">
    <source>
        <dbReference type="ARBA" id="ARBA00022448"/>
    </source>
</evidence>
<evidence type="ECO:0000256" key="4">
    <source>
        <dbReference type="ARBA" id="ARBA00022475"/>
    </source>
</evidence>
<comment type="similarity">
    <text evidence="8">Belongs to the NhaC Na(+)/H(+) (TC 2.A.35) antiporter family.</text>
</comment>
<feature type="transmembrane region" description="Helical" evidence="9">
    <location>
        <begin position="312"/>
        <end position="332"/>
    </location>
</feature>
<keyword evidence="4" id="KW-1003">Cell membrane</keyword>
<gene>
    <name evidence="11" type="primary">nhaC</name>
    <name evidence="11" type="ORF">HMPREF9498_00346</name>
</gene>
<keyword evidence="3" id="KW-0050">Antiport</keyword>
<protein>
    <submittedName>
        <fullName evidence="11">Na+/H+ antiporter NhaC</fullName>
    </submittedName>
</protein>
<evidence type="ECO:0000256" key="7">
    <source>
        <dbReference type="ARBA" id="ARBA00023136"/>
    </source>
</evidence>
<evidence type="ECO:0000259" key="10">
    <source>
        <dbReference type="Pfam" id="PF03553"/>
    </source>
</evidence>
<reference evidence="11 12" key="1">
    <citation type="submission" date="2010-07" db="EMBL/GenBank/DDBJ databases">
        <authorList>
            <person name="Sid Ahmed O."/>
        </authorList>
    </citation>
    <scope>NUCLEOTIDE SEQUENCE [LARGE SCALE GENOMIC DNA]</scope>
    <source>
        <strain evidence="11 12">TX4248</strain>
    </source>
</reference>
<evidence type="ECO:0000256" key="5">
    <source>
        <dbReference type="ARBA" id="ARBA00022692"/>
    </source>
</evidence>
<evidence type="ECO:0000256" key="8">
    <source>
        <dbReference type="ARBA" id="ARBA00038435"/>
    </source>
</evidence>
<evidence type="ECO:0000256" key="6">
    <source>
        <dbReference type="ARBA" id="ARBA00022989"/>
    </source>
</evidence>
<evidence type="ECO:0000313" key="11">
    <source>
        <dbReference type="EMBL" id="EFM84001.1"/>
    </source>
</evidence>
<feature type="domain" description="Na+/H+ antiporter NhaC-like C-terminal" evidence="10">
    <location>
        <begin position="160"/>
        <end position="450"/>
    </location>
</feature>
<feature type="transmembrane region" description="Helical" evidence="9">
    <location>
        <begin position="352"/>
        <end position="378"/>
    </location>
</feature>
<comment type="subcellular location">
    <subcellularLocation>
        <location evidence="1">Cell membrane</location>
        <topology evidence="1">Multi-pass membrane protein</topology>
    </subcellularLocation>
</comment>
<dbReference type="InterPro" id="IPR018461">
    <property type="entry name" value="Na/H_Antiport_NhaC-like_C"/>
</dbReference>
<dbReference type="AlphaFoldDB" id="A0A125W9L4"/>
<keyword evidence="2" id="KW-0813">Transport</keyword>
<dbReference type="InterPro" id="IPR052180">
    <property type="entry name" value="NhaC_Na-H+_Antiporter"/>
</dbReference>
<dbReference type="Proteomes" id="UP000004846">
    <property type="component" value="Unassembled WGS sequence"/>
</dbReference>
<dbReference type="GO" id="GO:0015297">
    <property type="term" value="F:antiporter activity"/>
    <property type="evidence" value="ECO:0007669"/>
    <property type="project" value="UniProtKB-KW"/>
</dbReference>
<sequence length="468" mass="49736">MKSTKPTVSFAESLGILIALLAILGYLIIGQKLTPHIPILFVFMLLLLYGKWKGFSWDEIHEGIVEGIKPGIIPIIIFLLIGVLVATWILSGTIPTIMVYGFKIISVKFFLPTVFVVCALVGVTVGSSFTTVSTMGIAFLGIGHILGFDNAMTAGAVVSGAFLGNNISPLSDTTNLAAGIGGVNLFEHILNMMYTVIPAFIISIVGYIFLGHQSGSADLQSVDAMVQTLHQGFWISPITLLPVAVLFLFAWKKVPAIPTLLVGSTVAVILAFINDHHLSLAKVSTILMSGYVADTGDQSIDTLLSRGGIESMLGSAALIILALGLGGLLIKFNIVATLIDKIKGYVNNPAKLIALTALSSVGINLLVGEQYLSIILPGETFKSSFTRLGIDKKYLTRTLADAGAAVNSLIPWGVSGTFIMGTLKVGALEYLPYAFFPLLCPIITVILGIFLKKQQGENKKAPGTNVEL</sequence>
<dbReference type="EMBL" id="AEBR01000008">
    <property type="protein sequence ID" value="EFM84001.1"/>
    <property type="molecule type" value="Genomic_DNA"/>
</dbReference>
<feature type="transmembrane region" description="Helical" evidence="9">
    <location>
        <begin position="399"/>
        <end position="421"/>
    </location>
</feature>